<dbReference type="Proteomes" id="UP000655994">
    <property type="component" value="Unassembled WGS sequence"/>
</dbReference>
<evidence type="ECO:0000256" key="4">
    <source>
        <dbReference type="ARBA" id="ARBA00018141"/>
    </source>
</evidence>
<evidence type="ECO:0000313" key="9">
    <source>
        <dbReference type="Proteomes" id="UP000621390"/>
    </source>
</evidence>
<dbReference type="InterPro" id="IPR007115">
    <property type="entry name" value="6-PTP_synth/QueD"/>
</dbReference>
<dbReference type="EMBL" id="JAEMOS010000026">
    <property type="protein sequence ID" value="MBJ7267096.1"/>
    <property type="molecule type" value="Genomic_DNA"/>
</dbReference>
<dbReference type="AlphaFoldDB" id="A0A8I1KEP9"/>
<dbReference type="EC" id="4.1.2.50" evidence="3"/>
<dbReference type="UniPathway" id="UPA00391"/>
<accession>A0A8I1KEP9</accession>
<comment type="catalytic activity">
    <reaction evidence="6">
        <text>7,8-dihydroneopterin 3'-triphosphate + H2O = 6-carboxy-5,6,7,8-tetrahydropterin + triphosphate + acetaldehyde + 2 H(+)</text>
        <dbReference type="Rhea" id="RHEA:27966"/>
        <dbReference type="ChEBI" id="CHEBI:15343"/>
        <dbReference type="ChEBI" id="CHEBI:15377"/>
        <dbReference type="ChEBI" id="CHEBI:15378"/>
        <dbReference type="ChEBI" id="CHEBI:18036"/>
        <dbReference type="ChEBI" id="CHEBI:58462"/>
        <dbReference type="ChEBI" id="CHEBI:61032"/>
        <dbReference type="EC" id="4.1.2.50"/>
    </reaction>
</comment>
<dbReference type="RefSeq" id="WP_199494563.1">
    <property type="nucleotide sequence ID" value="NZ_DFMD01000024.1"/>
</dbReference>
<protein>
    <recommendedName>
        <fullName evidence="4">6-carboxy-5,6,7,8-tetrahydropterin synthase</fullName>
        <ecNumber evidence="3">4.1.2.50</ecNumber>
    </recommendedName>
    <alternativeName>
        <fullName evidence="5">Queuosine biosynthesis protein QueD</fullName>
    </alternativeName>
</protein>
<evidence type="ECO:0000256" key="1">
    <source>
        <dbReference type="ARBA" id="ARBA00005061"/>
    </source>
</evidence>
<sequence>MQLFVNDLTVIDCSYLCPERGIVGESWIVDIVLDGALNEQSMVLDFGRVKKQVKAIIDNSVDHKLVVPAEHPYTKVTHNSDDSANWVDFVRPEQRSIHLFCPADAFAFIDAEVVSIETVTDYLKAVIKRELPVNVEGLSLFLRPENIDGFYYHYTHGLKKHDGNCQRIAHGHRSKIQIKLDNIRQPVLEKEWSDKWQDIYLGTTEDVCTRSNLQLSDAASDLSSDSNHTFYSYIADQGLFELVVPNAENFVIDTDSTVECIADYLVAEIKSQNPDKKVEVRAFEGVGKGAIAYA</sequence>
<organism evidence="8 9">
    <name type="scientific">Idiomarina abyssalis</name>
    <dbReference type="NCBI Taxonomy" id="86102"/>
    <lineage>
        <taxon>Bacteria</taxon>
        <taxon>Pseudomonadati</taxon>
        <taxon>Pseudomonadota</taxon>
        <taxon>Gammaproteobacteria</taxon>
        <taxon>Alteromonadales</taxon>
        <taxon>Idiomarinaceae</taxon>
        <taxon>Idiomarina</taxon>
    </lineage>
</organism>
<comment type="caution">
    <text evidence="8">The sequence shown here is derived from an EMBL/GenBank/DDBJ whole genome shotgun (WGS) entry which is preliminary data.</text>
</comment>
<evidence type="ECO:0000256" key="3">
    <source>
        <dbReference type="ARBA" id="ARBA00012982"/>
    </source>
</evidence>
<dbReference type="InterPro" id="IPR038418">
    <property type="entry name" value="6-PTP_synth/QueD_sf"/>
</dbReference>
<dbReference type="EMBL" id="JAEMOP010000002">
    <property type="protein sequence ID" value="MBJ7316156.1"/>
    <property type="molecule type" value="Genomic_DNA"/>
</dbReference>
<evidence type="ECO:0000313" key="10">
    <source>
        <dbReference type="Proteomes" id="UP000655994"/>
    </source>
</evidence>
<evidence type="ECO:0000256" key="5">
    <source>
        <dbReference type="ARBA" id="ARBA00031449"/>
    </source>
</evidence>
<dbReference type="GO" id="GO:0070497">
    <property type="term" value="F:6-carboxytetrahydropterin synthase activity"/>
    <property type="evidence" value="ECO:0007669"/>
    <property type="project" value="UniProtKB-EC"/>
</dbReference>
<dbReference type="SUPFAM" id="SSF55620">
    <property type="entry name" value="Tetrahydrobiopterin biosynthesis enzymes-like"/>
    <property type="match status" value="2"/>
</dbReference>
<dbReference type="Pfam" id="PF01242">
    <property type="entry name" value="PTPS"/>
    <property type="match status" value="1"/>
</dbReference>
<dbReference type="Gene3D" id="3.30.479.10">
    <property type="entry name" value="6-pyruvoyl tetrahydropterin synthase/QueD"/>
    <property type="match status" value="2"/>
</dbReference>
<dbReference type="Proteomes" id="UP000621390">
    <property type="component" value="Unassembled WGS sequence"/>
</dbReference>
<comment type="similarity">
    <text evidence="2">Belongs to the PTPS family. QueD subfamily.</text>
</comment>
<comment type="pathway">
    <text evidence="1">Purine metabolism; 7-cyano-7-deazaguanine biosynthesis.</text>
</comment>
<proteinExistence type="inferred from homology"/>
<gene>
    <name evidence="7" type="ORF">JHC10_09115</name>
    <name evidence="8" type="ORF">JHC11_09170</name>
</gene>
<evidence type="ECO:0000313" key="8">
    <source>
        <dbReference type="EMBL" id="MBJ7316156.1"/>
    </source>
</evidence>
<evidence type="ECO:0000256" key="6">
    <source>
        <dbReference type="ARBA" id="ARBA00048807"/>
    </source>
</evidence>
<evidence type="ECO:0000313" key="7">
    <source>
        <dbReference type="EMBL" id="MBJ7267096.1"/>
    </source>
</evidence>
<reference evidence="8 10" key="1">
    <citation type="submission" date="2020-09" db="EMBL/GenBank/DDBJ databases">
        <title>Draft Genomes of Bacterial Isolates from North Pond Shallow Sediments.</title>
        <authorList>
            <person name="Kiel Reese B."/>
            <person name="Mullis M."/>
            <person name="Weisend R.E."/>
        </authorList>
    </citation>
    <scope>NUCLEOTIDE SEQUENCE</scope>
    <source>
        <strain evidence="8">KJE-2</strain>
        <strain evidence="7 10">KJE-3</strain>
    </source>
</reference>
<name>A0A8I1KEP9_9GAMM</name>
<keyword evidence="10" id="KW-1185">Reference proteome</keyword>
<evidence type="ECO:0000256" key="2">
    <source>
        <dbReference type="ARBA" id="ARBA00008900"/>
    </source>
</evidence>